<name>A2SFH3_METPP</name>
<feature type="region of interest" description="Disordered" evidence="1">
    <location>
        <begin position="196"/>
        <end position="217"/>
    </location>
</feature>
<proteinExistence type="predicted"/>
<evidence type="ECO:0000256" key="1">
    <source>
        <dbReference type="SAM" id="MobiDB-lite"/>
    </source>
</evidence>
<dbReference type="GO" id="GO:0016874">
    <property type="term" value="F:ligase activity"/>
    <property type="evidence" value="ECO:0007669"/>
    <property type="project" value="UniProtKB-KW"/>
</dbReference>
<keyword evidence="3" id="KW-1185">Reference proteome</keyword>
<dbReference type="AlphaFoldDB" id="A2SFH3"/>
<dbReference type="eggNOG" id="COG1514">
    <property type="taxonomic scope" value="Bacteria"/>
</dbReference>
<dbReference type="EMBL" id="CP000555">
    <property type="protein sequence ID" value="ABM94312.1"/>
    <property type="molecule type" value="Genomic_DNA"/>
</dbReference>
<dbReference type="InterPro" id="IPR009097">
    <property type="entry name" value="Cyclic_Pdiesterase"/>
</dbReference>
<sequence length="217" mass="23950">MPDQISLPGVPAEPALFQPEAVHGRAGQLRGYNLFFALVPLRDDAEHLAQAGAELRRRHGLRGPCLPPQNLHVSLHAVAGYANRIPRSDIEAARAAAARVPWPGSSILFDRASSFNTAGNNPFVLRCDAQSDDAVTRLRDALGDELRRAGLRPKPSRTPHMTLLYDPILVPEHLIEQTGWIAARFTLILSHQGRGHHERLGDWPSPDEESRARDSQK</sequence>
<protein>
    <submittedName>
        <fullName evidence="2">2'-5' RNA ligase-like protein</fullName>
    </submittedName>
</protein>
<dbReference type="STRING" id="420662.Mpe_A1350"/>
<dbReference type="KEGG" id="mpt:Mpe_A1350"/>
<accession>A2SFH3</accession>
<dbReference type="SUPFAM" id="SSF55144">
    <property type="entry name" value="LigT-like"/>
    <property type="match status" value="1"/>
</dbReference>
<evidence type="ECO:0000313" key="2">
    <source>
        <dbReference type="EMBL" id="ABM94312.1"/>
    </source>
</evidence>
<dbReference type="Proteomes" id="UP000000366">
    <property type="component" value="Chromosome"/>
</dbReference>
<keyword evidence="2" id="KW-0436">Ligase</keyword>
<feature type="compositionally biased region" description="Basic and acidic residues" evidence="1">
    <location>
        <begin position="208"/>
        <end position="217"/>
    </location>
</feature>
<dbReference type="Gene3D" id="3.90.1140.10">
    <property type="entry name" value="Cyclic phosphodiesterase"/>
    <property type="match status" value="1"/>
</dbReference>
<dbReference type="Pfam" id="PF13563">
    <property type="entry name" value="2_5_RNA_ligase2"/>
    <property type="match status" value="1"/>
</dbReference>
<organism evidence="2 3">
    <name type="scientific">Methylibium petroleiphilum (strain ATCC BAA-1232 / LMG 22953 / PM1)</name>
    <dbReference type="NCBI Taxonomy" id="420662"/>
    <lineage>
        <taxon>Bacteria</taxon>
        <taxon>Pseudomonadati</taxon>
        <taxon>Pseudomonadota</taxon>
        <taxon>Betaproteobacteria</taxon>
        <taxon>Burkholderiales</taxon>
        <taxon>Sphaerotilaceae</taxon>
        <taxon>Methylibium</taxon>
    </lineage>
</organism>
<reference evidence="2 3" key="1">
    <citation type="journal article" date="2007" name="J. Bacteriol.">
        <title>Whole-genome analysis of the methyl tert-butyl ether-degrading beta-proteobacterium Methylibium petroleiphilum PM1.</title>
        <authorList>
            <person name="Kane S.R."/>
            <person name="Chakicherla A.Y."/>
            <person name="Chain P.S.G."/>
            <person name="Schmidt R."/>
            <person name="Shin M.W."/>
            <person name="Legler T.C."/>
            <person name="Scow K.M."/>
            <person name="Larimer F.W."/>
            <person name="Lucas S.M."/>
            <person name="Richardson P.M."/>
            <person name="Hristova K.R."/>
        </authorList>
    </citation>
    <scope>NUCLEOTIDE SEQUENCE [LARGE SCALE GENOMIC DNA]</scope>
    <source>
        <strain evidence="3">ATCC BAA-1232 / LMG 22953 / PM1</strain>
    </source>
</reference>
<dbReference type="HOGENOM" id="CLU_081251_2_0_4"/>
<dbReference type="RefSeq" id="WP_011828949.1">
    <property type="nucleotide sequence ID" value="NC_008825.1"/>
</dbReference>
<evidence type="ECO:0000313" key="3">
    <source>
        <dbReference type="Proteomes" id="UP000000366"/>
    </source>
</evidence>
<gene>
    <name evidence="2" type="ordered locus">Mpe_A1350</name>
</gene>